<comment type="caution">
    <text evidence="3">The sequence shown here is derived from an EMBL/GenBank/DDBJ whole genome shotgun (WGS) entry which is preliminary data.</text>
</comment>
<proteinExistence type="inferred from homology"/>
<keyword evidence="2" id="KW-0413">Isomerase</keyword>
<dbReference type="RefSeq" id="WP_094405042.1">
    <property type="nucleotide sequence ID" value="NZ_NMVN01000002.1"/>
</dbReference>
<dbReference type="Gene3D" id="3.10.310.10">
    <property type="entry name" value="Diaminopimelate Epimerase, Chain A, domain 1"/>
    <property type="match status" value="2"/>
</dbReference>
<gene>
    <name evidence="3" type="ORF">CGZ94_05570</name>
</gene>
<protein>
    <submittedName>
        <fullName evidence="3">PrpF, AcnD-accessory</fullName>
    </submittedName>
</protein>
<evidence type="ECO:0000256" key="1">
    <source>
        <dbReference type="ARBA" id="ARBA00007673"/>
    </source>
</evidence>
<dbReference type="InterPro" id="IPR007400">
    <property type="entry name" value="PrpF-like"/>
</dbReference>
<dbReference type="PANTHER" id="PTHR43709:SF2">
    <property type="entry name" value="DUF453 DOMAIN PROTEIN (AFU_ORTHOLOGUE AFUA_6G00360)"/>
    <property type="match status" value="1"/>
</dbReference>
<dbReference type="EMBL" id="NMVO01000005">
    <property type="protein sequence ID" value="OYO16182.1"/>
    <property type="molecule type" value="Genomic_DNA"/>
</dbReference>
<organism evidence="3 4">
    <name type="scientific">Enemella evansiae</name>
    <dbReference type="NCBI Taxonomy" id="2016499"/>
    <lineage>
        <taxon>Bacteria</taxon>
        <taxon>Bacillati</taxon>
        <taxon>Actinomycetota</taxon>
        <taxon>Actinomycetes</taxon>
        <taxon>Propionibacteriales</taxon>
        <taxon>Propionibacteriaceae</taxon>
        <taxon>Enemella</taxon>
    </lineage>
</organism>
<dbReference type="OrthoDB" id="9779763at2"/>
<accession>A0A4R6LK81</accession>
<reference evidence="3 4" key="1">
    <citation type="submission" date="2017-07" db="EMBL/GenBank/DDBJ databases">
        <title>Draft whole genome sequences of clinical Proprionibacteriaceae strains.</title>
        <authorList>
            <person name="Bernier A.-M."/>
            <person name="Bernard K."/>
            <person name="Domingo M.-C."/>
        </authorList>
    </citation>
    <scope>NUCLEOTIDE SEQUENCE [LARGE SCALE GENOMIC DNA]</scope>
    <source>
        <strain evidence="3 4">NML 030167</strain>
    </source>
</reference>
<dbReference type="PANTHER" id="PTHR43709">
    <property type="entry name" value="ACONITATE ISOMERASE-RELATED"/>
    <property type="match status" value="1"/>
</dbReference>
<evidence type="ECO:0000256" key="2">
    <source>
        <dbReference type="ARBA" id="ARBA00023235"/>
    </source>
</evidence>
<sequence>MFVNATLMRGGTSKCWVLDARELPSDRDVLGRLLVEMFGGRDPAQLDGVGGGTPVTSKAAIVGPSATVEGQLDYLFAQVGVGTGTVEWQSNCGNCASGVALWALAHGLVTTTGGASTMTIRNVNTGTMFHAEVGQADADFTTGRAIVPGVRGTGIDVRLSFVDPQGGTTGALLPTGSARTELAGVPASLIDAGAPVALVPAAALGLPAAAGVAELTAAVPTLRQLRRRAALAMGLAREGDPIRDSVPKIGLAGPPVAYRTLLGEELGPGDYDLSVRMLSMTAPHPSIGLTSAVALAFLARTPGSILDTWLDPETDAPLRIGTLSGVLSCRLSRLDGHLEVTLDRAARVLAEAKIPLRDGVLAA</sequence>
<dbReference type="AlphaFoldDB" id="A0A255GLA4"/>
<dbReference type="Proteomes" id="UP000215896">
    <property type="component" value="Unassembled WGS sequence"/>
</dbReference>
<dbReference type="GO" id="GO:0016853">
    <property type="term" value="F:isomerase activity"/>
    <property type="evidence" value="ECO:0007669"/>
    <property type="project" value="UniProtKB-KW"/>
</dbReference>
<dbReference type="Pfam" id="PF04303">
    <property type="entry name" value="PrpF"/>
    <property type="match status" value="1"/>
</dbReference>
<dbReference type="SUPFAM" id="SSF54506">
    <property type="entry name" value="Diaminopimelate epimerase-like"/>
    <property type="match status" value="2"/>
</dbReference>
<accession>A0A255GLA4</accession>
<comment type="similarity">
    <text evidence="1">Belongs to the PrpF family.</text>
</comment>
<name>A0A255GLA4_9ACTN</name>
<keyword evidence="4" id="KW-1185">Reference proteome</keyword>
<evidence type="ECO:0000313" key="3">
    <source>
        <dbReference type="EMBL" id="OYO16182.1"/>
    </source>
</evidence>
<evidence type="ECO:0000313" key="4">
    <source>
        <dbReference type="Proteomes" id="UP000215896"/>
    </source>
</evidence>